<reference evidence="2 3" key="1">
    <citation type="journal article" date="2019" name="Sci. Rep.">
        <title>Orb-weaving spider Araneus ventricosus genome elucidates the spidroin gene catalogue.</title>
        <authorList>
            <person name="Kono N."/>
            <person name="Nakamura H."/>
            <person name="Ohtoshi R."/>
            <person name="Moran D.A.P."/>
            <person name="Shinohara A."/>
            <person name="Yoshida Y."/>
            <person name="Fujiwara M."/>
            <person name="Mori M."/>
            <person name="Tomita M."/>
            <person name="Arakawa K."/>
        </authorList>
    </citation>
    <scope>NUCLEOTIDE SEQUENCE [LARGE SCALE GENOMIC DNA]</scope>
</reference>
<evidence type="ECO:0000256" key="1">
    <source>
        <dbReference type="SAM" id="SignalP"/>
    </source>
</evidence>
<dbReference type="EMBL" id="BGPR01002436">
    <property type="protein sequence ID" value="GBM73406.1"/>
    <property type="molecule type" value="Genomic_DNA"/>
</dbReference>
<accession>A0A4Y2I8I0</accession>
<keyword evidence="3" id="KW-1185">Reference proteome</keyword>
<feature type="signal peptide" evidence="1">
    <location>
        <begin position="1"/>
        <end position="19"/>
    </location>
</feature>
<evidence type="ECO:0000313" key="3">
    <source>
        <dbReference type="Proteomes" id="UP000499080"/>
    </source>
</evidence>
<evidence type="ECO:0000313" key="2">
    <source>
        <dbReference type="EMBL" id="GBM73406.1"/>
    </source>
</evidence>
<organism evidence="2 3">
    <name type="scientific">Araneus ventricosus</name>
    <name type="common">Orbweaver spider</name>
    <name type="synonym">Epeira ventricosa</name>
    <dbReference type="NCBI Taxonomy" id="182803"/>
    <lineage>
        <taxon>Eukaryota</taxon>
        <taxon>Metazoa</taxon>
        <taxon>Ecdysozoa</taxon>
        <taxon>Arthropoda</taxon>
        <taxon>Chelicerata</taxon>
        <taxon>Arachnida</taxon>
        <taxon>Araneae</taxon>
        <taxon>Araneomorphae</taxon>
        <taxon>Entelegynae</taxon>
        <taxon>Araneoidea</taxon>
        <taxon>Araneidae</taxon>
        <taxon>Araneus</taxon>
    </lineage>
</organism>
<protein>
    <recommendedName>
        <fullName evidence="4">TIL domain-containing protein</fullName>
    </recommendedName>
</protein>
<comment type="caution">
    <text evidence="2">The sequence shown here is derived from an EMBL/GenBank/DDBJ whole genome shotgun (WGS) entry which is preliminary data.</text>
</comment>
<sequence length="104" mass="11094">MKAVLFLCSVTLLVSLIAAQDDSDSDQADVDSFKRFIEKIGGNTDCKGNTVFGRYKQCDTRCDQQLGPNQGCVGGSTIACGACPKGLIPVDESRTQCVKPEDCP</sequence>
<evidence type="ECO:0008006" key="4">
    <source>
        <dbReference type="Google" id="ProtNLM"/>
    </source>
</evidence>
<keyword evidence="1" id="KW-0732">Signal</keyword>
<feature type="chain" id="PRO_5021491246" description="TIL domain-containing protein" evidence="1">
    <location>
        <begin position="20"/>
        <end position="104"/>
    </location>
</feature>
<proteinExistence type="predicted"/>
<dbReference type="AlphaFoldDB" id="A0A4Y2I8I0"/>
<gene>
    <name evidence="2" type="ORF">AVEN_163203_1</name>
</gene>
<dbReference type="Proteomes" id="UP000499080">
    <property type="component" value="Unassembled WGS sequence"/>
</dbReference>
<name>A0A4Y2I8I0_ARAVE</name>